<protein>
    <submittedName>
        <fullName evidence="5">Trimeric LpxA-like protein</fullName>
    </submittedName>
</protein>
<dbReference type="EMBL" id="JAQHRD010000004">
    <property type="protein sequence ID" value="KAJ6441459.1"/>
    <property type="molecule type" value="Genomic_DNA"/>
</dbReference>
<dbReference type="AlphaFoldDB" id="A0AB34FPZ2"/>
<dbReference type="InterPro" id="IPR011004">
    <property type="entry name" value="Trimer_LpxA-like_sf"/>
</dbReference>
<dbReference type="GO" id="GO:0008374">
    <property type="term" value="F:O-acyltransferase activity"/>
    <property type="evidence" value="ECO:0007669"/>
    <property type="project" value="TreeGrafter"/>
</dbReference>
<name>A0AB34FPZ2_9HYPO</name>
<proteinExistence type="inferred from homology"/>
<comment type="caution">
    <text evidence="5">The sequence shown here is derived from an EMBL/GenBank/DDBJ whole genome shotgun (WGS) entry which is preliminary data.</text>
</comment>
<sequence>MGTRFAGSCLSPKVAPACRLKKRHTSLSFTDTSSDLHRILRTHLLKRHSLSTMASKEKDAATIQFAKPLANVPWCDDYEKMISGMLYNCLAPELINGRFRARRLMNKYNTYFPDDATPQSLTDDREAMLKSMFGHVGKEPFIEPPLNIDYGCNITIGDNFYSNFNLVILDCGMVKIGNRVLFGPFVSIFAATHETGVQSRRDGVEYASFVTIGDDCWIGGNTTIMPGVTIGKGCTIGAGSVVTKSIPDFSVAIGSPAKVVKTVEPVPDM</sequence>
<comment type="similarity">
    <text evidence="1">Belongs to the transferase hexapeptide repeat family.</text>
</comment>
<dbReference type="Proteomes" id="UP001163105">
    <property type="component" value="Unassembled WGS sequence"/>
</dbReference>
<dbReference type="FunFam" id="2.160.10.10:FF:000025">
    <property type="entry name" value="Hexapeptide-repeat containing-acetyltransferase"/>
    <property type="match status" value="1"/>
</dbReference>
<dbReference type="GO" id="GO:0016407">
    <property type="term" value="F:acetyltransferase activity"/>
    <property type="evidence" value="ECO:0007669"/>
    <property type="project" value="InterPro"/>
</dbReference>
<feature type="domain" description="Maltose/galactoside acetyltransferase" evidence="4">
    <location>
        <begin position="78"/>
        <end position="138"/>
    </location>
</feature>
<accession>A0AB34FPZ2</accession>
<evidence type="ECO:0000256" key="3">
    <source>
        <dbReference type="ARBA" id="ARBA00023315"/>
    </source>
</evidence>
<gene>
    <name evidence="5" type="ORF">O9K51_05010</name>
</gene>
<dbReference type="SUPFAM" id="SSF51161">
    <property type="entry name" value="Trimeric LpxA-like enzymes"/>
    <property type="match status" value="1"/>
</dbReference>
<keyword evidence="3" id="KW-0012">Acyltransferase</keyword>
<dbReference type="InterPro" id="IPR051159">
    <property type="entry name" value="Hexapeptide_acetyltransf"/>
</dbReference>
<evidence type="ECO:0000256" key="1">
    <source>
        <dbReference type="ARBA" id="ARBA00007274"/>
    </source>
</evidence>
<dbReference type="PANTHER" id="PTHR23416">
    <property type="entry name" value="SIALIC ACID SYNTHASE-RELATED"/>
    <property type="match status" value="1"/>
</dbReference>
<dbReference type="Pfam" id="PF00132">
    <property type="entry name" value="Hexapep"/>
    <property type="match status" value="1"/>
</dbReference>
<organism evidence="5 6">
    <name type="scientific">Purpureocillium lavendulum</name>
    <dbReference type="NCBI Taxonomy" id="1247861"/>
    <lineage>
        <taxon>Eukaryota</taxon>
        <taxon>Fungi</taxon>
        <taxon>Dikarya</taxon>
        <taxon>Ascomycota</taxon>
        <taxon>Pezizomycotina</taxon>
        <taxon>Sordariomycetes</taxon>
        <taxon>Hypocreomycetidae</taxon>
        <taxon>Hypocreales</taxon>
        <taxon>Ophiocordycipitaceae</taxon>
        <taxon>Purpureocillium</taxon>
    </lineage>
</organism>
<dbReference type="Gene3D" id="2.160.10.10">
    <property type="entry name" value="Hexapeptide repeat proteins"/>
    <property type="match status" value="1"/>
</dbReference>
<dbReference type="Pfam" id="PF12464">
    <property type="entry name" value="Mac"/>
    <property type="match status" value="1"/>
</dbReference>
<evidence type="ECO:0000313" key="6">
    <source>
        <dbReference type="Proteomes" id="UP001163105"/>
    </source>
</evidence>
<evidence type="ECO:0000313" key="5">
    <source>
        <dbReference type="EMBL" id="KAJ6441459.1"/>
    </source>
</evidence>
<dbReference type="InterPro" id="IPR001451">
    <property type="entry name" value="Hexapep"/>
</dbReference>
<dbReference type="SMART" id="SM01266">
    <property type="entry name" value="Mac"/>
    <property type="match status" value="1"/>
</dbReference>
<reference evidence="5" key="1">
    <citation type="submission" date="2023-01" db="EMBL/GenBank/DDBJ databases">
        <title>The growth and conidiation of Purpureocillium lavendulum are regulated by nitrogen source and histone H3K14 acetylation.</title>
        <authorList>
            <person name="Tang P."/>
            <person name="Han J."/>
            <person name="Zhang C."/>
            <person name="Tang P."/>
            <person name="Qi F."/>
            <person name="Zhang K."/>
            <person name="Liang L."/>
        </authorList>
    </citation>
    <scope>NUCLEOTIDE SEQUENCE</scope>
    <source>
        <strain evidence="5">YMF1.00683</strain>
    </source>
</reference>
<dbReference type="InterPro" id="IPR024688">
    <property type="entry name" value="Mac_dom"/>
</dbReference>
<keyword evidence="2" id="KW-0808">Transferase</keyword>
<evidence type="ECO:0000259" key="4">
    <source>
        <dbReference type="SMART" id="SM01266"/>
    </source>
</evidence>
<dbReference type="PANTHER" id="PTHR23416:SF23">
    <property type="entry name" value="ACETYLTRANSFERASE C18B11.09C-RELATED"/>
    <property type="match status" value="1"/>
</dbReference>
<dbReference type="CDD" id="cd03357">
    <property type="entry name" value="LbH_MAT_GAT"/>
    <property type="match status" value="1"/>
</dbReference>
<keyword evidence="6" id="KW-1185">Reference proteome</keyword>
<evidence type="ECO:0000256" key="2">
    <source>
        <dbReference type="ARBA" id="ARBA00022679"/>
    </source>
</evidence>